<dbReference type="PANTHER" id="PTHR46066">
    <property type="entry name" value="CHITINASE DOMAIN-CONTAINING PROTEIN 1 FAMILY MEMBER"/>
    <property type="match status" value="1"/>
</dbReference>
<evidence type="ECO:0000256" key="1">
    <source>
        <dbReference type="ARBA" id="ARBA00022801"/>
    </source>
</evidence>
<feature type="domain" description="GH18" evidence="5">
    <location>
        <begin position="326"/>
        <end position="641"/>
    </location>
</feature>
<evidence type="ECO:0000256" key="3">
    <source>
        <dbReference type="RuleBase" id="RU000489"/>
    </source>
</evidence>
<dbReference type="InterPro" id="IPR001579">
    <property type="entry name" value="Glyco_hydro_18_chit_AS"/>
</dbReference>
<accession>A0ABU5ZKM2</accession>
<dbReference type="SUPFAM" id="SSF51445">
    <property type="entry name" value="(Trans)glycosidases"/>
    <property type="match status" value="1"/>
</dbReference>
<dbReference type="RefSeq" id="WP_371754860.1">
    <property type="nucleotide sequence ID" value="NZ_JAYJLD010000021.1"/>
</dbReference>
<dbReference type="PANTHER" id="PTHR46066:SF2">
    <property type="entry name" value="CHITINASE DOMAIN-CONTAINING PROTEIN 1"/>
    <property type="match status" value="1"/>
</dbReference>
<feature type="signal peptide" evidence="4">
    <location>
        <begin position="1"/>
        <end position="23"/>
    </location>
</feature>
<sequence>MFKHGKLIVILTFVFGCLLQQWAAPVSAAADSTTKYRLYQNNRIIMEYSNLNTAIAQAKTLTNSHVEEISSRKWLWDNFPRYRIYQYDNTLPDWQFATLNEAIREAKKWANASIRDLQSGGWVWNNYPKQPNYRVYQGESTRSSWVFADLKSAVNEARKWEHSYVIDLNSNQWVWDNLSEEYKQSLKQGEPVYQIYIETYTQQDWQFPSLVDAIHKAAAQDGAVVINSRTQKTVYANIKPYQVYQNQKLLKEFSKLNEAIGFANGWAHASIETDGREIWTNEPYYQVYQGDRLINRFFTIPGALKFAVQYSNASIRTSEGDVIWDNNRSLLFWSWNGTYKPDLIKSQVSDTLGLDADSPTWFELTGGDGTLKDQSDADTVRWLHAQGIQVHPLVSNGFDSGLTSQFLKNTNAQARFISSLVGRAAQINVDGINIDFESISGKDREKYTTFVKDLAQAAHQKGLSVSIDLPRGDLSWNHLTAYDHKELMKIVDHIIIMAYDQHYSGSPEPGSVAGLPWTEAGIQDFLSYGIPRDKLVLGIPFYTRVWKLADDGSPVGNKALLLKGIPGLLASIQYTKTWDSRYQQYKITYQQDGYTWVFWLEDEDTLTKRLNLAKKYNLAGVAAWRTGHEYENVWKVMILQK</sequence>
<dbReference type="InterPro" id="IPR017853">
    <property type="entry name" value="GH"/>
</dbReference>
<reference evidence="6" key="1">
    <citation type="submission" date="2023-12" db="EMBL/GenBank/DDBJ databases">
        <title>Fervidustalea candida gen. nov., sp. nov., a novel member of the family Paenibacillaceae isolated from a geothermal area.</title>
        <authorList>
            <person name="Li W.-J."/>
            <person name="Jiao J.-Y."/>
            <person name="Chen Y."/>
        </authorList>
    </citation>
    <scope>NUCLEOTIDE SEQUENCE</scope>
    <source>
        <strain evidence="6">SYSU GA230002</strain>
    </source>
</reference>
<dbReference type="InterPro" id="IPR001223">
    <property type="entry name" value="Glyco_hydro18_cat"/>
</dbReference>
<keyword evidence="7" id="KW-1185">Reference proteome</keyword>
<dbReference type="EMBL" id="JAYJLD010000021">
    <property type="protein sequence ID" value="MEB3102738.1"/>
    <property type="molecule type" value="Genomic_DNA"/>
</dbReference>
<dbReference type="PROSITE" id="PS01095">
    <property type="entry name" value="GH18_1"/>
    <property type="match status" value="1"/>
</dbReference>
<evidence type="ECO:0000259" key="5">
    <source>
        <dbReference type="PROSITE" id="PS51910"/>
    </source>
</evidence>
<dbReference type="PROSITE" id="PS51257">
    <property type="entry name" value="PROKAR_LIPOPROTEIN"/>
    <property type="match status" value="1"/>
</dbReference>
<dbReference type="Gene3D" id="3.10.50.10">
    <property type="match status" value="1"/>
</dbReference>
<dbReference type="Gene3D" id="3.20.20.80">
    <property type="entry name" value="Glycosidases"/>
    <property type="match status" value="1"/>
</dbReference>
<keyword evidence="1 3" id="KW-0378">Hydrolase</keyword>
<dbReference type="SMART" id="SM00636">
    <property type="entry name" value="Glyco_18"/>
    <property type="match status" value="1"/>
</dbReference>
<comment type="caution">
    <text evidence="6">The sequence shown here is derived from an EMBL/GenBank/DDBJ whole genome shotgun (WGS) entry which is preliminary data.</text>
</comment>
<evidence type="ECO:0000313" key="7">
    <source>
        <dbReference type="Proteomes" id="UP001310386"/>
    </source>
</evidence>
<dbReference type="InterPro" id="IPR011583">
    <property type="entry name" value="Chitinase_II/V-like_cat"/>
</dbReference>
<gene>
    <name evidence="6" type="ORF">VF724_13795</name>
</gene>
<name>A0ABU5ZKM2_9BACL</name>
<organism evidence="6 7">
    <name type="scientific">Ferviditalea candida</name>
    <dbReference type="NCBI Taxonomy" id="3108399"/>
    <lineage>
        <taxon>Bacteria</taxon>
        <taxon>Bacillati</taxon>
        <taxon>Bacillota</taxon>
        <taxon>Bacilli</taxon>
        <taxon>Bacillales</taxon>
        <taxon>Paenibacillaceae</taxon>
        <taxon>Ferviditalea</taxon>
    </lineage>
</organism>
<proteinExistence type="predicted"/>
<keyword evidence="4" id="KW-0732">Signal</keyword>
<dbReference type="Proteomes" id="UP001310386">
    <property type="component" value="Unassembled WGS sequence"/>
</dbReference>
<evidence type="ECO:0000313" key="6">
    <source>
        <dbReference type="EMBL" id="MEB3102738.1"/>
    </source>
</evidence>
<keyword evidence="2 3" id="KW-0326">Glycosidase</keyword>
<feature type="chain" id="PRO_5045139183" evidence="4">
    <location>
        <begin position="24"/>
        <end position="641"/>
    </location>
</feature>
<dbReference type="PROSITE" id="PS51910">
    <property type="entry name" value="GH18_2"/>
    <property type="match status" value="1"/>
</dbReference>
<dbReference type="InterPro" id="IPR029070">
    <property type="entry name" value="Chitinase_insertion_sf"/>
</dbReference>
<protein>
    <submittedName>
        <fullName evidence="6">Glycosyl hydrolase family 18 protein</fullName>
    </submittedName>
</protein>
<dbReference type="Pfam" id="PF00704">
    <property type="entry name" value="Glyco_hydro_18"/>
    <property type="match status" value="1"/>
</dbReference>
<evidence type="ECO:0000256" key="2">
    <source>
        <dbReference type="ARBA" id="ARBA00023295"/>
    </source>
</evidence>
<evidence type="ECO:0000256" key="4">
    <source>
        <dbReference type="SAM" id="SignalP"/>
    </source>
</evidence>
<dbReference type="GO" id="GO:0016787">
    <property type="term" value="F:hydrolase activity"/>
    <property type="evidence" value="ECO:0007669"/>
    <property type="project" value="UniProtKB-KW"/>
</dbReference>